<accession>A0AAU7DV98</accession>
<keyword evidence="1" id="KW-0472">Membrane</keyword>
<proteinExistence type="predicted"/>
<organism evidence="2">
    <name type="scientific">Jonesiaceae bacterium BS-20</name>
    <dbReference type="NCBI Taxonomy" id="3120821"/>
    <lineage>
        <taxon>Bacteria</taxon>
        <taxon>Bacillati</taxon>
        <taxon>Actinomycetota</taxon>
        <taxon>Actinomycetes</taxon>
        <taxon>Micrococcales</taxon>
        <taxon>Jonesiaceae</taxon>
    </lineage>
</organism>
<dbReference type="EMBL" id="CP146203">
    <property type="protein sequence ID" value="XBH21180.1"/>
    <property type="molecule type" value="Genomic_DNA"/>
</dbReference>
<evidence type="ECO:0000256" key="1">
    <source>
        <dbReference type="SAM" id="Phobius"/>
    </source>
</evidence>
<name>A0AAU7DV98_9MICO</name>
<sequence length="62" mass="6597">MAHALVEHSAYEESWTPASRKAFKVIVVLGLAVALSGLIGFFNHQVDLHYGGGAGYSVINPV</sequence>
<dbReference type="AlphaFoldDB" id="A0AAU7DV98"/>
<reference evidence="2" key="1">
    <citation type="submission" date="2024-02" db="EMBL/GenBank/DDBJ databases">
        <title>Tomenella chthoni gen. nov. sp. nov., a member of the family Jonesiaceae isolated from bat guano.</title>
        <authorList>
            <person name="Miller S.L."/>
            <person name="King J."/>
            <person name="Sankaranarayanan K."/>
            <person name="Lawson P.A."/>
        </authorList>
    </citation>
    <scope>NUCLEOTIDE SEQUENCE</scope>
    <source>
        <strain evidence="2">BS-20</strain>
    </source>
</reference>
<gene>
    <name evidence="2" type="ORF">V5R04_13310</name>
</gene>
<feature type="transmembrane region" description="Helical" evidence="1">
    <location>
        <begin position="22"/>
        <end position="42"/>
    </location>
</feature>
<keyword evidence="1" id="KW-0812">Transmembrane</keyword>
<evidence type="ECO:0000313" key="2">
    <source>
        <dbReference type="EMBL" id="XBH21180.1"/>
    </source>
</evidence>
<keyword evidence="1" id="KW-1133">Transmembrane helix</keyword>
<protein>
    <submittedName>
        <fullName evidence="2">Uncharacterized protein</fullName>
    </submittedName>
</protein>